<dbReference type="OrthoDB" id="689350at2759"/>
<dbReference type="InterPro" id="IPR036163">
    <property type="entry name" value="HMA_dom_sf"/>
</dbReference>
<protein>
    <submittedName>
        <fullName evidence="7">Heavy metal-associated isoprenylated plant protein 26</fullName>
    </submittedName>
</protein>
<feature type="region of interest" description="Disordered" evidence="5">
    <location>
        <begin position="137"/>
        <end position="163"/>
    </location>
</feature>
<evidence type="ECO:0000256" key="3">
    <source>
        <dbReference type="ARBA" id="ARBA00023289"/>
    </source>
</evidence>
<evidence type="ECO:0000259" key="6">
    <source>
        <dbReference type="PROSITE" id="PS50846"/>
    </source>
</evidence>
<sequence length="399" mass="43468">MGKDDEFKLLKIQTIILRVNIHCDGCKQKVKKLLQRIEGVYTVAIDAEQQKVIVSGNVDSATLIKKLARSGKHAELWNQKGSVSSNPQNQKHNNLNRQQCQPIKQNNGKNSSVNGNANSKNPPSTQALIQGLKALKNNQKPDSFTSDDEICDLDDEEDDEGEDELGILGDKLNQFNLLKHANPATPAKNAFGDGANTLLGSNGSNDNGKKRAGPNNLNGSELKGIIGGSNAKGMSNPAMSNGMMMMGAANGGLQGLTNVFPSSAAGTNPQGQNQLQPPMAMNLQGIQANPSSSSMPMNQRSFNNMNMNSMYSNGNNILMNEGRFMQPQLLYNRSPQIPPYTGYYPYNNYYPSPYFYNGHQSEEHGSHLFSDENASSCAVIEARLGKKASKENQREKKSL</sequence>
<feature type="region of interest" description="Disordered" evidence="5">
    <location>
        <begin position="188"/>
        <end position="224"/>
    </location>
</feature>
<comment type="similarity">
    <text evidence="4">Belongs to the HIPP family.</text>
</comment>
<dbReference type="AlphaFoldDB" id="A0A2I0BBY4"/>
<name>A0A2I0BBY4_9ASPA</name>
<evidence type="ECO:0000256" key="2">
    <source>
        <dbReference type="ARBA" id="ARBA00022723"/>
    </source>
</evidence>
<feature type="compositionally biased region" description="Acidic residues" evidence="5">
    <location>
        <begin position="145"/>
        <end position="163"/>
    </location>
</feature>
<dbReference type="PROSITE" id="PS50846">
    <property type="entry name" value="HMA_2"/>
    <property type="match status" value="1"/>
</dbReference>
<dbReference type="CDD" id="cd00371">
    <property type="entry name" value="HMA"/>
    <property type="match status" value="1"/>
</dbReference>
<dbReference type="EMBL" id="KZ451895">
    <property type="protein sequence ID" value="PKA65305.1"/>
    <property type="molecule type" value="Genomic_DNA"/>
</dbReference>
<feature type="region of interest" description="Disordered" evidence="5">
    <location>
        <begin position="99"/>
        <end position="125"/>
    </location>
</feature>
<keyword evidence="3" id="KW-0636">Prenylation</keyword>
<dbReference type="GO" id="GO:0046872">
    <property type="term" value="F:metal ion binding"/>
    <property type="evidence" value="ECO:0007669"/>
    <property type="project" value="UniProtKB-KW"/>
</dbReference>
<keyword evidence="2" id="KW-0479">Metal-binding</keyword>
<keyword evidence="8" id="KW-1185">Reference proteome</keyword>
<keyword evidence="1" id="KW-0488">Methylation</keyword>
<evidence type="ECO:0000256" key="1">
    <source>
        <dbReference type="ARBA" id="ARBA00022481"/>
    </source>
</evidence>
<proteinExistence type="inferred from homology"/>
<dbReference type="Pfam" id="PF00403">
    <property type="entry name" value="HMA"/>
    <property type="match status" value="1"/>
</dbReference>
<evidence type="ECO:0000256" key="5">
    <source>
        <dbReference type="SAM" id="MobiDB-lite"/>
    </source>
</evidence>
<feature type="domain" description="HMA" evidence="6">
    <location>
        <begin position="12"/>
        <end position="75"/>
    </location>
</feature>
<gene>
    <name evidence="7" type="primary">HIPP26</name>
    <name evidence="7" type="ORF">AXF42_Ash005638</name>
</gene>
<accession>A0A2I0BBY4</accession>
<dbReference type="SUPFAM" id="SSF55008">
    <property type="entry name" value="HMA, heavy metal-associated domain"/>
    <property type="match status" value="1"/>
</dbReference>
<dbReference type="Proteomes" id="UP000236161">
    <property type="component" value="Unassembled WGS sequence"/>
</dbReference>
<dbReference type="PANTHER" id="PTHR45868">
    <property type="entry name" value="HEAVY METAL-ASSOCIATED ISOPRENYLATED PLANT PROTEIN 33-RELATED"/>
    <property type="match status" value="1"/>
</dbReference>
<dbReference type="InterPro" id="IPR006121">
    <property type="entry name" value="HMA_dom"/>
</dbReference>
<evidence type="ECO:0000256" key="4">
    <source>
        <dbReference type="ARBA" id="ARBA00024045"/>
    </source>
</evidence>
<keyword evidence="3" id="KW-0449">Lipoprotein</keyword>
<dbReference type="FunFam" id="3.30.70.100:FF:000008">
    <property type="entry name" value="Copper transport protein ATOX1"/>
    <property type="match status" value="1"/>
</dbReference>
<dbReference type="Gene3D" id="3.30.70.100">
    <property type="match status" value="1"/>
</dbReference>
<evidence type="ECO:0000313" key="7">
    <source>
        <dbReference type="EMBL" id="PKA65305.1"/>
    </source>
</evidence>
<organism evidence="7 8">
    <name type="scientific">Apostasia shenzhenica</name>
    <dbReference type="NCBI Taxonomy" id="1088818"/>
    <lineage>
        <taxon>Eukaryota</taxon>
        <taxon>Viridiplantae</taxon>
        <taxon>Streptophyta</taxon>
        <taxon>Embryophyta</taxon>
        <taxon>Tracheophyta</taxon>
        <taxon>Spermatophyta</taxon>
        <taxon>Magnoliopsida</taxon>
        <taxon>Liliopsida</taxon>
        <taxon>Asparagales</taxon>
        <taxon>Orchidaceae</taxon>
        <taxon>Apostasioideae</taxon>
        <taxon>Apostasia</taxon>
    </lineage>
</organism>
<dbReference type="PANTHER" id="PTHR45868:SF19">
    <property type="entry name" value="HEAVY METAL-ASSOCIATED ISOPRENYLATED PLANT PROTEIN 37"/>
    <property type="match status" value="1"/>
</dbReference>
<evidence type="ECO:0000313" key="8">
    <source>
        <dbReference type="Proteomes" id="UP000236161"/>
    </source>
</evidence>
<reference evidence="7 8" key="1">
    <citation type="journal article" date="2017" name="Nature">
        <title>The Apostasia genome and the evolution of orchids.</title>
        <authorList>
            <person name="Zhang G.Q."/>
            <person name="Liu K.W."/>
            <person name="Li Z."/>
            <person name="Lohaus R."/>
            <person name="Hsiao Y.Y."/>
            <person name="Niu S.C."/>
            <person name="Wang J.Y."/>
            <person name="Lin Y.C."/>
            <person name="Xu Q."/>
            <person name="Chen L.J."/>
            <person name="Yoshida K."/>
            <person name="Fujiwara S."/>
            <person name="Wang Z.W."/>
            <person name="Zhang Y.Q."/>
            <person name="Mitsuda N."/>
            <person name="Wang M."/>
            <person name="Liu G.H."/>
            <person name="Pecoraro L."/>
            <person name="Huang H.X."/>
            <person name="Xiao X.J."/>
            <person name="Lin M."/>
            <person name="Wu X.Y."/>
            <person name="Wu W.L."/>
            <person name="Chen Y.Y."/>
            <person name="Chang S.B."/>
            <person name="Sakamoto S."/>
            <person name="Ohme-Takagi M."/>
            <person name="Yagi M."/>
            <person name="Zeng S.J."/>
            <person name="Shen C.Y."/>
            <person name="Yeh C.M."/>
            <person name="Luo Y.B."/>
            <person name="Tsai W.C."/>
            <person name="Van de Peer Y."/>
            <person name="Liu Z.J."/>
        </authorList>
    </citation>
    <scope>NUCLEOTIDE SEQUENCE [LARGE SCALE GENOMIC DNA]</scope>
    <source>
        <strain evidence="8">cv. Shenzhen</strain>
        <tissue evidence="7">Stem</tissue>
    </source>
</reference>
<dbReference type="STRING" id="1088818.A0A2I0BBY4"/>